<dbReference type="GO" id="GO:0046872">
    <property type="term" value="F:metal ion binding"/>
    <property type="evidence" value="ECO:0007669"/>
    <property type="project" value="UniProtKB-KW"/>
</dbReference>
<organism evidence="7 8">
    <name type="scientific">Oidiodendron maius (strain Zn)</name>
    <dbReference type="NCBI Taxonomy" id="913774"/>
    <lineage>
        <taxon>Eukaryota</taxon>
        <taxon>Fungi</taxon>
        <taxon>Dikarya</taxon>
        <taxon>Ascomycota</taxon>
        <taxon>Pezizomycotina</taxon>
        <taxon>Leotiomycetes</taxon>
        <taxon>Leotiomycetes incertae sedis</taxon>
        <taxon>Myxotrichaceae</taxon>
        <taxon>Oidiodendron</taxon>
    </lineage>
</organism>
<keyword evidence="3" id="KW-0805">Transcription regulation</keyword>
<dbReference type="PANTHER" id="PTHR36206:SF4">
    <property type="entry name" value="HYPOTHETICAL CONSERVED PROTEIN (EUROFUNG)-RELATED"/>
    <property type="match status" value="1"/>
</dbReference>
<sequence length="382" mass="43757">MDPVLASSQPHCERDLWRIIVSHYSNTARCILIVCFENFHGDHHNAIRQAHIGLTLYRDWLENEAKRGGKCQPGISPRPEVLEDSIVCAMSRLESFLKLAPAIREAHLNVMQEVPAQFTSPEQARYYLEVYNRYSATQQNGIRIRLTGSLCGGVLPGRLSTMVQNLAATGALPSIEQSPRQSVEQQIFLSKWFESFQPVLEHARSPAGSAWFQSATMLLVHYTSLEFVEKHLFDFGNETWYDAHLYSMKSCISLLRQALDPTNCAMNSRTQPRKARFTFDMHYLCLVFLISVKCRDFETRRSAIELLDTYPVREGIWDSSMVAAIAKRCMELEEEGLSWGEFVPDAKRLRIAGCDNLFSERKTIFKYVMPQMGMKEIEVPWS</sequence>
<dbReference type="AlphaFoldDB" id="A0A0C3CK55"/>
<dbReference type="Proteomes" id="UP000054321">
    <property type="component" value="Unassembled WGS sequence"/>
</dbReference>
<dbReference type="InterPro" id="IPR052360">
    <property type="entry name" value="Transcr_Regulatory_Proteins"/>
</dbReference>
<name>A0A0C3CK55_OIDMZ</name>
<reference evidence="7 8" key="1">
    <citation type="submission" date="2014-04" db="EMBL/GenBank/DDBJ databases">
        <authorList>
            <consortium name="DOE Joint Genome Institute"/>
            <person name="Kuo A."/>
            <person name="Martino E."/>
            <person name="Perotto S."/>
            <person name="Kohler A."/>
            <person name="Nagy L.G."/>
            <person name="Floudas D."/>
            <person name="Copeland A."/>
            <person name="Barry K.W."/>
            <person name="Cichocki N."/>
            <person name="Veneault-Fourrey C."/>
            <person name="LaButti K."/>
            <person name="Lindquist E.A."/>
            <person name="Lipzen A."/>
            <person name="Lundell T."/>
            <person name="Morin E."/>
            <person name="Murat C."/>
            <person name="Sun H."/>
            <person name="Tunlid A."/>
            <person name="Henrissat B."/>
            <person name="Grigoriev I.V."/>
            <person name="Hibbett D.S."/>
            <person name="Martin F."/>
            <person name="Nordberg H.P."/>
            <person name="Cantor M.N."/>
            <person name="Hua S.X."/>
        </authorList>
    </citation>
    <scope>NUCLEOTIDE SEQUENCE [LARGE SCALE GENOMIC DNA]</scope>
    <source>
        <strain evidence="7 8">Zn</strain>
    </source>
</reference>
<protein>
    <recommendedName>
        <fullName evidence="9">Transcription factor domain-containing protein</fullName>
    </recommendedName>
</protein>
<proteinExistence type="predicted"/>
<keyword evidence="5" id="KW-0804">Transcription</keyword>
<evidence type="ECO:0000256" key="6">
    <source>
        <dbReference type="ARBA" id="ARBA00023242"/>
    </source>
</evidence>
<evidence type="ECO:0008006" key="9">
    <source>
        <dbReference type="Google" id="ProtNLM"/>
    </source>
</evidence>
<evidence type="ECO:0000313" key="8">
    <source>
        <dbReference type="Proteomes" id="UP000054321"/>
    </source>
</evidence>
<accession>A0A0C3CK55</accession>
<dbReference type="STRING" id="913774.A0A0C3CK55"/>
<dbReference type="GO" id="GO:0003677">
    <property type="term" value="F:DNA binding"/>
    <property type="evidence" value="ECO:0007669"/>
    <property type="project" value="UniProtKB-KW"/>
</dbReference>
<keyword evidence="8" id="KW-1185">Reference proteome</keyword>
<dbReference type="HOGENOM" id="CLU_070884_0_0_1"/>
<keyword evidence="2" id="KW-0862">Zinc</keyword>
<reference evidence="8" key="2">
    <citation type="submission" date="2015-01" db="EMBL/GenBank/DDBJ databases">
        <title>Evolutionary Origins and Diversification of the Mycorrhizal Mutualists.</title>
        <authorList>
            <consortium name="DOE Joint Genome Institute"/>
            <consortium name="Mycorrhizal Genomics Consortium"/>
            <person name="Kohler A."/>
            <person name="Kuo A."/>
            <person name="Nagy L.G."/>
            <person name="Floudas D."/>
            <person name="Copeland A."/>
            <person name="Barry K.W."/>
            <person name="Cichocki N."/>
            <person name="Veneault-Fourrey C."/>
            <person name="LaButti K."/>
            <person name="Lindquist E.A."/>
            <person name="Lipzen A."/>
            <person name="Lundell T."/>
            <person name="Morin E."/>
            <person name="Murat C."/>
            <person name="Riley R."/>
            <person name="Ohm R."/>
            <person name="Sun H."/>
            <person name="Tunlid A."/>
            <person name="Henrissat B."/>
            <person name="Grigoriev I.V."/>
            <person name="Hibbett D.S."/>
            <person name="Martin F."/>
        </authorList>
    </citation>
    <scope>NUCLEOTIDE SEQUENCE [LARGE SCALE GENOMIC DNA]</scope>
    <source>
        <strain evidence="8">Zn</strain>
    </source>
</reference>
<evidence type="ECO:0000313" key="7">
    <source>
        <dbReference type="EMBL" id="KIM99353.1"/>
    </source>
</evidence>
<evidence type="ECO:0000256" key="3">
    <source>
        <dbReference type="ARBA" id="ARBA00023015"/>
    </source>
</evidence>
<evidence type="ECO:0000256" key="1">
    <source>
        <dbReference type="ARBA" id="ARBA00022723"/>
    </source>
</evidence>
<keyword evidence="4" id="KW-0238">DNA-binding</keyword>
<evidence type="ECO:0000256" key="4">
    <source>
        <dbReference type="ARBA" id="ARBA00023125"/>
    </source>
</evidence>
<keyword evidence="6" id="KW-0539">Nucleus</keyword>
<keyword evidence="1" id="KW-0479">Metal-binding</keyword>
<evidence type="ECO:0000256" key="2">
    <source>
        <dbReference type="ARBA" id="ARBA00022833"/>
    </source>
</evidence>
<dbReference type="InParanoid" id="A0A0C3CK55"/>
<dbReference type="PANTHER" id="PTHR36206">
    <property type="entry name" value="ASPERCRYPTIN BIOSYNTHESIS CLUSTER-SPECIFIC TRANSCRIPTION REGULATOR ATNN-RELATED"/>
    <property type="match status" value="1"/>
</dbReference>
<evidence type="ECO:0000256" key="5">
    <source>
        <dbReference type="ARBA" id="ARBA00023163"/>
    </source>
</evidence>
<dbReference type="OrthoDB" id="2593732at2759"/>
<dbReference type="EMBL" id="KN832879">
    <property type="protein sequence ID" value="KIM99353.1"/>
    <property type="molecule type" value="Genomic_DNA"/>
</dbReference>
<gene>
    <name evidence="7" type="ORF">OIDMADRAFT_30954</name>
</gene>